<accession>A0A9D3QJX8</accession>
<dbReference type="EMBL" id="JAFDVH010000001">
    <property type="protein sequence ID" value="KAG7492344.1"/>
    <property type="molecule type" value="Genomic_DNA"/>
</dbReference>
<feature type="compositionally biased region" description="Low complexity" evidence="1">
    <location>
        <begin position="248"/>
        <end position="258"/>
    </location>
</feature>
<name>A0A9D3QJX8_MEGAT</name>
<evidence type="ECO:0000256" key="1">
    <source>
        <dbReference type="SAM" id="MobiDB-lite"/>
    </source>
</evidence>
<feature type="compositionally biased region" description="Low complexity" evidence="1">
    <location>
        <begin position="285"/>
        <end position="300"/>
    </location>
</feature>
<feature type="region of interest" description="Disordered" evidence="1">
    <location>
        <begin position="1"/>
        <end position="20"/>
    </location>
</feature>
<feature type="compositionally biased region" description="Basic and acidic residues" evidence="1">
    <location>
        <begin position="1081"/>
        <end position="1095"/>
    </location>
</feature>
<feature type="region of interest" description="Disordered" evidence="1">
    <location>
        <begin position="592"/>
        <end position="612"/>
    </location>
</feature>
<dbReference type="InterPro" id="IPR026180">
    <property type="entry name" value="NSL1"/>
</dbReference>
<feature type="region of interest" description="Disordered" evidence="1">
    <location>
        <begin position="1019"/>
        <end position="1178"/>
    </location>
</feature>
<feature type="compositionally biased region" description="Basic and acidic residues" evidence="1">
    <location>
        <begin position="90"/>
        <end position="111"/>
    </location>
</feature>
<dbReference type="SMART" id="SM01300">
    <property type="entry name" value="PEHE"/>
    <property type="match status" value="1"/>
</dbReference>
<dbReference type="Gene3D" id="6.10.250.3170">
    <property type="match status" value="1"/>
</dbReference>
<sequence>MKIPRDSASSRGCPLASAPGEAAAPASLHCMAAMAPALTDAPAEAHHIRFKLAPPSSTLSPGSVENNSNASNILISSNGAVKRKALVSAGEERSLDFRPGGKKEEQQHDEAAPTPLGKLQPLVASYLCSDVTSVPSTKESLKLQGVLIKQSVLKTHGILPNSYFTSTDFLPRKHQTLELSGEQLKSLMSGSGQPAMPATPPPPQAPVNGLAKKLARPGVERGHVASVNGDRPPTDQDSLPQVPREPDSSTSRTDSASRILLKGGAEQQQPPAGIPHTAANDSDQPAPAASATSATTLASPGGRPAPAPECPGVKMEDQADWPSRTASAEGAGCGGQDGLTPSPACDPQQPALSAPDAEVRDRTLQSQSRQSEIEGRLRRLRKRLQVVQAKQVERHVQQQLGGFLQTTFNKLPSLDALRQRSPAVLTRKAEAALWRAASDPSTEDGLGRFLRGGSVPGELERLSLSGTANLRAAESAFDSDATESSSGGETDVEEEELTRADIEQHHISLWRRAEGRYALERASIVSHWNWLQAHISDLEYRIRQQTDIYRQIRSNKGSVELGDPAPCEVPVEDAVEVKAEAISCHVTQDGASEGAEGMVSPHSPAAEPGHWKGSGPGRPVNGVINSLHCGLPDCGSADSSDTEEQFVKKQRLTPVLSPPDSTCVAARTRPILSCKKRRLVRPSAVANLSRKVQRSSGSRCSCTVNPMCATCGGPAAPSTDFQYERPALERLSQFDPCVHPILSFADDVSMSLHLQRVLKSQWQNKPLEKNKPHKKLSLKHKISLSRMQDPCSSSSKDKHKLTNSLINAVRFSHHKARPEKLHRQQLDSLLGASKLEGRLLCKAERSQGLAAGAYDKSHSRKRPREHYLERTDANPRLFMDTGSPCSSLASLHTPTHSPLMRQLSSTSESSVPFGQNSQSTTSTPQPIRRRRGESSFDINNIVIPMSVAATTRVEKLQYKEILTPSWREVDIFAKPITEEDESVEIEDLTDAAFAQLHLPCEEQERSRWTWMASAPAKRRGSRSYKSLDGRTTPLLGGTNPSTPQPASPDMTHFHTLHDYGPVPSPRSPASPDLLSNPHTPGSRDSHRLHSSEDTRCSTPDFTFEELTVQPWERRNFPLAEDPAMEPEDQSSPEGERPGRAARRISGSRTGCSRSESESGAASPSPDDSSKQKPPAVHQ</sequence>
<feature type="region of interest" description="Disordered" evidence="1">
    <location>
        <begin position="888"/>
        <end position="933"/>
    </location>
</feature>
<dbReference type="Pfam" id="PF15275">
    <property type="entry name" value="PEHE"/>
    <property type="match status" value="1"/>
</dbReference>
<dbReference type="Proteomes" id="UP001046870">
    <property type="component" value="Chromosome 1"/>
</dbReference>
<protein>
    <recommendedName>
        <fullName evidence="2">PEHE domain-containing protein</fullName>
    </recommendedName>
</protein>
<dbReference type="PANTHER" id="PTHR22443">
    <property type="entry name" value="NON-SPECIFIC LETHAL 1, ISOFORM M"/>
    <property type="match status" value="1"/>
</dbReference>
<feature type="compositionally biased region" description="Polar residues" evidence="1">
    <location>
        <begin position="888"/>
        <end position="925"/>
    </location>
</feature>
<comment type="caution">
    <text evidence="3">The sequence shown here is derived from an EMBL/GenBank/DDBJ whole genome shotgun (WGS) entry which is preliminary data.</text>
</comment>
<dbReference type="OrthoDB" id="6022640at2759"/>
<proteinExistence type="predicted"/>
<dbReference type="PROSITE" id="PS52052">
    <property type="entry name" value="PEHE"/>
    <property type="match status" value="1"/>
</dbReference>
<dbReference type="AlphaFoldDB" id="A0A9D3QJX8"/>
<organism evidence="3 4">
    <name type="scientific">Megalops atlanticus</name>
    <name type="common">Tarpon</name>
    <name type="synonym">Clupea gigantea</name>
    <dbReference type="NCBI Taxonomy" id="7932"/>
    <lineage>
        <taxon>Eukaryota</taxon>
        <taxon>Metazoa</taxon>
        <taxon>Chordata</taxon>
        <taxon>Craniata</taxon>
        <taxon>Vertebrata</taxon>
        <taxon>Euteleostomi</taxon>
        <taxon>Actinopterygii</taxon>
        <taxon>Neopterygii</taxon>
        <taxon>Teleostei</taxon>
        <taxon>Elopiformes</taxon>
        <taxon>Megalopidae</taxon>
        <taxon>Megalops</taxon>
    </lineage>
</organism>
<dbReference type="GO" id="GO:0035035">
    <property type="term" value="F:histone acetyltransferase binding"/>
    <property type="evidence" value="ECO:0007669"/>
    <property type="project" value="TreeGrafter"/>
</dbReference>
<feature type="region of interest" description="Disordered" evidence="1">
    <location>
        <begin position="90"/>
        <end position="116"/>
    </location>
</feature>
<evidence type="ECO:0000313" key="4">
    <source>
        <dbReference type="Proteomes" id="UP001046870"/>
    </source>
</evidence>
<dbReference type="GO" id="GO:0044545">
    <property type="term" value="C:NSL complex"/>
    <property type="evidence" value="ECO:0007669"/>
    <property type="project" value="TreeGrafter"/>
</dbReference>
<feature type="domain" description="PEHE" evidence="2">
    <location>
        <begin position="960"/>
        <end position="1111"/>
    </location>
</feature>
<feature type="region of interest" description="Disordered" evidence="1">
    <location>
        <begin position="187"/>
        <end position="209"/>
    </location>
</feature>
<dbReference type="InterPro" id="IPR029332">
    <property type="entry name" value="PEHE_dom"/>
</dbReference>
<evidence type="ECO:0000313" key="3">
    <source>
        <dbReference type="EMBL" id="KAG7492344.1"/>
    </source>
</evidence>
<reference evidence="3" key="1">
    <citation type="submission" date="2021-01" db="EMBL/GenBank/DDBJ databases">
        <authorList>
            <person name="Zahm M."/>
            <person name="Roques C."/>
            <person name="Cabau C."/>
            <person name="Klopp C."/>
            <person name="Donnadieu C."/>
            <person name="Jouanno E."/>
            <person name="Lampietro C."/>
            <person name="Louis A."/>
            <person name="Herpin A."/>
            <person name="Echchiki A."/>
            <person name="Berthelot C."/>
            <person name="Parey E."/>
            <person name="Roest-Crollius H."/>
            <person name="Braasch I."/>
            <person name="Postlethwait J."/>
            <person name="Bobe J."/>
            <person name="Montfort J."/>
            <person name="Bouchez O."/>
            <person name="Begum T."/>
            <person name="Mejri S."/>
            <person name="Adams A."/>
            <person name="Chen W.-J."/>
            <person name="Guiguen Y."/>
        </authorList>
    </citation>
    <scope>NUCLEOTIDE SEQUENCE</scope>
    <source>
        <strain evidence="3">YG-15Mar2019-1</strain>
        <tissue evidence="3">Brain</tissue>
    </source>
</reference>
<gene>
    <name evidence="3" type="ORF">MATL_G00013730</name>
</gene>
<feature type="region of interest" description="Disordered" evidence="1">
    <location>
        <begin position="475"/>
        <end position="497"/>
    </location>
</feature>
<dbReference type="PANTHER" id="PTHR22443:SF19">
    <property type="entry name" value="KAT8 REGULATORY NSL COMPLEX SUBUNIT 1-RELATED"/>
    <property type="match status" value="1"/>
</dbReference>
<keyword evidence="4" id="KW-1185">Reference proteome</keyword>
<feature type="compositionally biased region" description="Low complexity" evidence="1">
    <location>
        <begin position="1157"/>
        <end position="1166"/>
    </location>
</feature>
<feature type="region of interest" description="Disordered" evidence="1">
    <location>
        <begin position="223"/>
        <end position="374"/>
    </location>
</feature>
<evidence type="ECO:0000259" key="2">
    <source>
        <dbReference type="PROSITE" id="PS52052"/>
    </source>
</evidence>